<organism evidence="2 3">
    <name type="scientific">Seminavis robusta</name>
    <dbReference type="NCBI Taxonomy" id="568900"/>
    <lineage>
        <taxon>Eukaryota</taxon>
        <taxon>Sar</taxon>
        <taxon>Stramenopiles</taxon>
        <taxon>Ochrophyta</taxon>
        <taxon>Bacillariophyta</taxon>
        <taxon>Bacillariophyceae</taxon>
        <taxon>Bacillariophycidae</taxon>
        <taxon>Naviculales</taxon>
        <taxon>Naviculaceae</taxon>
        <taxon>Seminavis</taxon>
    </lineage>
</organism>
<sequence length="386" mass="43383">MEWNLRQSNQVDLVNEVIKEVKKAQTHDRCRKSRATRDLTEAEYCKVVHELYNKATLEASIRTTCMLKQVHLITRTDDISRLKYSDYKPHPDFHLTPHPDFHVALSCKVHGSKNISEERQCPDQIFCAMLGLAFYMDASFNYGYDAAGPLYPGKRSQVGSQAQNEAYRGMLNAVFCQLLAVAVLIAGVLGSHSIRKFAATLARGWVILRKKLTSEVPGRFACLDELLMSTFHLSSPESTSVLPTSFAWGRPLPMYTRFIQMPSTWEERMGPLVHTRIEDNTKLHINEIEPMDTGGGGTVGGTMGTGQANTHQVANESRWFTAVQTQQQVRTNQEIPTRIIAQHNQLQQLIAQEGRTRDSSAAALRGWLAAWLGAELRILNGNILCR</sequence>
<evidence type="ECO:0000313" key="3">
    <source>
        <dbReference type="Proteomes" id="UP001153069"/>
    </source>
</evidence>
<keyword evidence="1" id="KW-1133">Transmembrane helix</keyword>
<dbReference type="AlphaFoldDB" id="A0A9N8EPS8"/>
<keyword evidence="3" id="KW-1185">Reference proteome</keyword>
<keyword evidence="1" id="KW-0472">Membrane</keyword>
<evidence type="ECO:0000313" key="2">
    <source>
        <dbReference type="EMBL" id="CAB9525032.1"/>
    </source>
</evidence>
<evidence type="ECO:0000256" key="1">
    <source>
        <dbReference type="SAM" id="Phobius"/>
    </source>
</evidence>
<reference evidence="2" key="1">
    <citation type="submission" date="2020-06" db="EMBL/GenBank/DDBJ databases">
        <authorList>
            <consortium name="Plant Systems Biology data submission"/>
        </authorList>
    </citation>
    <scope>NUCLEOTIDE SEQUENCE</scope>
    <source>
        <strain evidence="2">D6</strain>
    </source>
</reference>
<gene>
    <name evidence="2" type="ORF">SEMRO_1620_G286500.1</name>
</gene>
<comment type="caution">
    <text evidence="2">The sequence shown here is derived from an EMBL/GenBank/DDBJ whole genome shotgun (WGS) entry which is preliminary data.</text>
</comment>
<proteinExistence type="predicted"/>
<feature type="transmembrane region" description="Helical" evidence="1">
    <location>
        <begin position="170"/>
        <end position="189"/>
    </location>
</feature>
<protein>
    <submittedName>
        <fullName evidence="2">Uncharacterized protein</fullName>
    </submittedName>
</protein>
<dbReference type="EMBL" id="CAICTM010001618">
    <property type="protein sequence ID" value="CAB9525032.1"/>
    <property type="molecule type" value="Genomic_DNA"/>
</dbReference>
<dbReference type="Proteomes" id="UP001153069">
    <property type="component" value="Unassembled WGS sequence"/>
</dbReference>
<keyword evidence="1" id="KW-0812">Transmembrane</keyword>
<accession>A0A9N8EPS8</accession>
<name>A0A9N8EPS8_9STRA</name>